<evidence type="ECO:0008006" key="4">
    <source>
        <dbReference type="Google" id="ProtNLM"/>
    </source>
</evidence>
<protein>
    <recommendedName>
        <fullName evidence="4">GLPGLI family protein</fullName>
    </recommendedName>
</protein>
<organism evidence="2 3">
    <name type="scientific">Mucilaginibacter pankratovii</name>
    <dbReference type="NCBI Taxonomy" id="2772110"/>
    <lineage>
        <taxon>Bacteria</taxon>
        <taxon>Pseudomonadati</taxon>
        <taxon>Bacteroidota</taxon>
        <taxon>Sphingobacteriia</taxon>
        <taxon>Sphingobacteriales</taxon>
        <taxon>Sphingobacteriaceae</taxon>
        <taxon>Mucilaginibacter</taxon>
    </lineage>
</organism>
<keyword evidence="1" id="KW-0732">Signal</keyword>
<reference evidence="2 3" key="1">
    <citation type="submission" date="2020-09" db="EMBL/GenBank/DDBJ databases">
        <title>Novel species of Mucilaginibacter isolated from a glacier on the Tibetan Plateau.</title>
        <authorList>
            <person name="Liu Q."/>
            <person name="Xin Y.-H."/>
        </authorList>
    </citation>
    <scope>NUCLEOTIDE SEQUENCE [LARGE SCALE GENOMIC DNA]</scope>
    <source>
        <strain evidence="2 3">ZT4R22</strain>
    </source>
</reference>
<name>A0ABR7WTI6_9SPHI</name>
<comment type="caution">
    <text evidence="2">The sequence shown here is derived from an EMBL/GenBank/DDBJ whole genome shotgun (WGS) entry which is preliminary data.</text>
</comment>
<dbReference type="RefSeq" id="WP_191189236.1">
    <property type="nucleotide sequence ID" value="NZ_JACWMY010000005.1"/>
</dbReference>
<proteinExistence type="predicted"/>
<dbReference type="Proteomes" id="UP000606600">
    <property type="component" value="Unassembled WGS sequence"/>
</dbReference>
<accession>A0ABR7WTI6</accession>
<evidence type="ECO:0000313" key="2">
    <source>
        <dbReference type="EMBL" id="MBD1364577.1"/>
    </source>
</evidence>
<sequence length="274" mass="31267">MKRYYFTLLMFAATTALYAQQNGVRPFTAAEKERWQKISDGLGAAFPKNYKDWRIDSCNCRDFSLWAEFNKARQPLTVVDNKNQPVGNHPYYEIKFIDETGETEKQLQQLEYDAVNNISDQAKYKALLAKQDKMRDCRQLRIHAFANYLISSTAGYRANTKKIKLDIPITGYAYPYTVPVGPELMAEDGGSVGQYDMHMDEALIIITPAPVKVVSTPLTGKRNYIEDEVIPIKVPEPTMGPIKNIVIWIKGDEQRVREVISKTDWKALQAMIGK</sequence>
<evidence type="ECO:0000313" key="3">
    <source>
        <dbReference type="Proteomes" id="UP000606600"/>
    </source>
</evidence>
<feature type="signal peptide" evidence="1">
    <location>
        <begin position="1"/>
        <end position="19"/>
    </location>
</feature>
<dbReference type="EMBL" id="JACWMY010000005">
    <property type="protein sequence ID" value="MBD1364577.1"/>
    <property type="molecule type" value="Genomic_DNA"/>
</dbReference>
<evidence type="ECO:0000256" key="1">
    <source>
        <dbReference type="SAM" id="SignalP"/>
    </source>
</evidence>
<gene>
    <name evidence="2" type="ORF">IDJ77_12225</name>
</gene>
<keyword evidence="3" id="KW-1185">Reference proteome</keyword>
<feature type="chain" id="PRO_5046304506" description="GLPGLI family protein" evidence="1">
    <location>
        <begin position="20"/>
        <end position="274"/>
    </location>
</feature>